<feature type="disulfide bond" evidence="5">
    <location>
        <begin position="1273"/>
        <end position="1280"/>
    </location>
</feature>
<dbReference type="InterPro" id="IPR008197">
    <property type="entry name" value="WAP_dom"/>
</dbReference>
<keyword evidence="7" id="KW-0812">Transmembrane</keyword>
<dbReference type="SMART" id="SM00131">
    <property type="entry name" value="KU"/>
    <property type="match status" value="5"/>
</dbReference>
<comment type="caution">
    <text evidence="5">Lacks conserved residue(s) required for the propagation of feature annotation.</text>
</comment>
<dbReference type="OrthoDB" id="406800at2759"/>
<evidence type="ECO:0000256" key="7">
    <source>
        <dbReference type="SAM" id="Phobius"/>
    </source>
</evidence>
<evidence type="ECO:0000313" key="14">
    <source>
        <dbReference type="Proteomes" id="UP000186922"/>
    </source>
</evidence>
<dbReference type="Pfam" id="PF00095">
    <property type="entry name" value="WAP"/>
    <property type="match status" value="5"/>
</dbReference>
<dbReference type="Gene3D" id="4.10.800.10">
    <property type="entry name" value="Thyroglobulin type-1"/>
    <property type="match status" value="7"/>
</dbReference>
<dbReference type="Gene3D" id="4.10.410.10">
    <property type="entry name" value="Pancreatic trypsin inhibitor Kunitz domain"/>
    <property type="match status" value="5"/>
</dbReference>
<keyword evidence="1" id="KW-0646">Protease inhibitor</keyword>
<feature type="domain" description="Thyroglobulin type-1" evidence="10">
    <location>
        <begin position="1494"/>
        <end position="1567"/>
    </location>
</feature>
<feature type="domain" description="WAP" evidence="12">
    <location>
        <begin position="790"/>
        <end position="838"/>
    </location>
</feature>
<feature type="signal peptide" evidence="8">
    <location>
        <begin position="1"/>
        <end position="32"/>
    </location>
</feature>
<dbReference type="PRINTS" id="PR00759">
    <property type="entry name" value="BASICPTASE"/>
</dbReference>
<dbReference type="PROSITE" id="PS51252">
    <property type="entry name" value="ANTISTASIN"/>
    <property type="match status" value="3"/>
</dbReference>
<evidence type="ECO:0008006" key="15">
    <source>
        <dbReference type="Google" id="ProtNLM"/>
    </source>
</evidence>
<reference evidence="13 14" key="1">
    <citation type="journal article" date="2016" name="Nat. Commun.">
        <title>Extremotolerant tardigrade genome and improved radiotolerance of human cultured cells by tardigrade-unique protein.</title>
        <authorList>
            <person name="Hashimoto T."/>
            <person name="Horikawa D.D."/>
            <person name="Saito Y."/>
            <person name="Kuwahara H."/>
            <person name="Kozuka-Hata H."/>
            <person name="Shin-I T."/>
            <person name="Minakuchi Y."/>
            <person name="Ohishi K."/>
            <person name="Motoyama A."/>
            <person name="Aizu T."/>
            <person name="Enomoto A."/>
            <person name="Kondo K."/>
            <person name="Tanaka S."/>
            <person name="Hara Y."/>
            <person name="Koshikawa S."/>
            <person name="Sagara H."/>
            <person name="Miura T."/>
            <person name="Yokobori S."/>
            <person name="Miyagawa K."/>
            <person name="Suzuki Y."/>
            <person name="Kubo T."/>
            <person name="Oyama M."/>
            <person name="Kohara Y."/>
            <person name="Fujiyama A."/>
            <person name="Arakawa K."/>
            <person name="Katayama T."/>
            <person name="Toyoda A."/>
            <person name="Kunieda T."/>
        </authorList>
    </citation>
    <scope>NUCLEOTIDE SEQUENCE [LARGE SCALE GENOMIC DNA]</scope>
    <source>
        <strain evidence="13 14">YOKOZUNA-1</strain>
    </source>
</reference>
<dbReference type="Pfam" id="PF00086">
    <property type="entry name" value="Thyroglobulin_1"/>
    <property type="match status" value="7"/>
</dbReference>
<dbReference type="SUPFAM" id="SSF57362">
    <property type="entry name" value="BPTI-like"/>
    <property type="match status" value="5"/>
</dbReference>
<feature type="region of interest" description="Disordered" evidence="6">
    <location>
        <begin position="2034"/>
        <end position="2071"/>
    </location>
</feature>
<dbReference type="PROSITE" id="PS51390">
    <property type="entry name" value="WAP"/>
    <property type="match status" value="4"/>
</dbReference>
<dbReference type="Gene3D" id="2.10.22.10">
    <property type="entry name" value="Antistasin, domain 1"/>
    <property type="match status" value="3"/>
</dbReference>
<protein>
    <recommendedName>
        <fullName evidence="15">Papilin</fullName>
    </recommendedName>
</protein>
<evidence type="ECO:0000259" key="11">
    <source>
        <dbReference type="PROSITE" id="PS51252"/>
    </source>
</evidence>
<dbReference type="PROSITE" id="PS00280">
    <property type="entry name" value="BPTI_KUNITZ_1"/>
    <property type="match status" value="4"/>
</dbReference>
<feature type="domain" description="BPTI/Kunitz inhibitor" evidence="9">
    <location>
        <begin position="1044"/>
        <end position="1094"/>
    </location>
</feature>
<evidence type="ECO:0000259" key="10">
    <source>
        <dbReference type="PROSITE" id="PS51162"/>
    </source>
</evidence>
<evidence type="ECO:0000259" key="12">
    <source>
        <dbReference type="PROSITE" id="PS51390"/>
    </source>
</evidence>
<evidence type="ECO:0000256" key="4">
    <source>
        <dbReference type="ARBA" id="ARBA00038506"/>
    </source>
</evidence>
<feature type="domain" description="Thyroglobulin type-1" evidence="10">
    <location>
        <begin position="1806"/>
        <end position="1870"/>
    </location>
</feature>
<dbReference type="PROSITE" id="PS50279">
    <property type="entry name" value="BPTI_KUNITZ_2"/>
    <property type="match status" value="5"/>
</dbReference>
<dbReference type="PROSITE" id="PS00484">
    <property type="entry name" value="THYROGLOBULIN_1_1"/>
    <property type="match status" value="4"/>
</dbReference>
<feature type="domain" description="BPTI/Kunitz inhibitor" evidence="9">
    <location>
        <begin position="1182"/>
        <end position="1232"/>
    </location>
</feature>
<feature type="domain" description="WAP" evidence="12">
    <location>
        <begin position="1417"/>
        <end position="1464"/>
    </location>
</feature>
<dbReference type="STRING" id="947166.A0A1D1VGT1"/>
<dbReference type="Pfam" id="PF02822">
    <property type="entry name" value="Antistasin"/>
    <property type="match status" value="2"/>
</dbReference>
<evidence type="ECO:0000256" key="2">
    <source>
        <dbReference type="ARBA" id="ARBA00022900"/>
    </source>
</evidence>
<feature type="domain" description="Antistasin-like" evidence="11">
    <location>
        <begin position="606"/>
        <end position="636"/>
    </location>
</feature>
<feature type="domain" description="WAP" evidence="12">
    <location>
        <begin position="1467"/>
        <end position="1517"/>
    </location>
</feature>
<dbReference type="InterPro" id="IPR000716">
    <property type="entry name" value="Thyroglobulin_1"/>
</dbReference>
<dbReference type="InterPro" id="IPR004094">
    <property type="entry name" value="Antistasin-like"/>
</dbReference>
<name>A0A1D1VGT1_RAMVA</name>
<comment type="similarity">
    <text evidence="4">Belongs to the venom Kunitz-type family. 03 (sub-Kunitz) subfamily.</text>
</comment>
<gene>
    <name evidence="13" type="primary">RvY_11626-1</name>
    <name evidence="13" type="synonym">RvY_11626.1</name>
    <name evidence="13" type="ORF">RvY_11626</name>
</gene>
<dbReference type="InterPro" id="IPR036880">
    <property type="entry name" value="Kunitz_BPTI_sf"/>
</dbReference>
<dbReference type="PANTHER" id="PTHR46751">
    <property type="entry name" value="EPPIN"/>
    <property type="match status" value="1"/>
</dbReference>
<dbReference type="Gene3D" id="4.10.75.10">
    <property type="entry name" value="Elafin-like"/>
    <property type="match status" value="4"/>
</dbReference>
<feature type="domain" description="Thyroglobulin type-1" evidence="10">
    <location>
        <begin position="1235"/>
        <end position="1301"/>
    </location>
</feature>
<dbReference type="Proteomes" id="UP000186922">
    <property type="component" value="Unassembled WGS sequence"/>
</dbReference>
<dbReference type="CDD" id="cd00191">
    <property type="entry name" value="TY"/>
    <property type="match status" value="6"/>
</dbReference>
<organism evidence="13 14">
    <name type="scientific">Ramazzottius varieornatus</name>
    <name type="common">Water bear</name>
    <name type="synonym">Tardigrade</name>
    <dbReference type="NCBI Taxonomy" id="947166"/>
    <lineage>
        <taxon>Eukaryota</taxon>
        <taxon>Metazoa</taxon>
        <taxon>Ecdysozoa</taxon>
        <taxon>Tardigrada</taxon>
        <taxon>Eutardigrada</taxon>
        <taxon>Parachela</taxon>
        <taxon>Hypsibioidea</taxon>
        <taxon>Ramazzottiidae</taxon>
        <taxon>Ramazzottius</taxon>
    </lineage>
</organism>
<dbReference type="SUPFAM" id="SSF57262">
    <property type="entry name" value="Leech antihemostatic proteins"/>
    <property type="match status" value="1"/>
</dbReference>
<feature type="domain" description="BPTI/Kunitz inhibitor" evidence="9">
    <location>
        <begin position="736"/>
        <end position="786"/>
    </location>
</feature>
<dbReference type="InterPro" id="IPR011061">
    <property type="entry name" value="Hirudin/antistatin"/>
</dbReference>
<dbReference type="CDD" id="cd00199">
    <property type="entry name" value="WAP"/>
    <property type="match status" value="1"/>
</dbReference>
<keyword evidence="7" id="KW-0472">Membrane</keyword>
<keyword evidence="14" id="KW-1185">Reference proteome</keyword>
<dbReference type="FunFam" id="4.10.410.10:FF:000004">
    <property type="entry name" value="Tissue factor pathway inhibitor"/>
    <property type="match status" value="2"/>
</dbReference>
<comment type="caution">
    <text evidence="13">The sequence shown here is derived from an EMBL/GenBank/DDBJ whole genome shotgun (WGS) entry which is preliminary data.</text>
</comment>
<evidence type="ECO:0000256" key="5">
    <source>
        <dbReference type="PROSITE-ProRule" id="PRU00500"/>
    </source>
</evidence>
<dbReference type="PROSITE" id="PS51162">
    <property type="entry name" value="THYROGLOBULIN_1_2"/>
    <property type="match status" value="7"/>
</dbReference>
<dbReference type="InterPro" id="IPR020901">
    <property type="entry name" value="Prtase_inh_Kunz-CS"/>
</dbReference>
<dbReference type="SUPFAM" id="SSF57610">
    <property type="entry name" value="Thyroglobulin type-1 domain"/>
    <property type="match status" value="7"/>
</dbReference>
<dbReference type="GO" id="GO:0004867">
    <property type="term" value="F:serine-type endopeptidase inhibitor activity"/>
    <property type="evidence" value="ECO:0007669"/>
    <property type="project" value="UniProtKB-KW"/>
</dbReference>
<evidence type="ECO:0000256" key="6">
    <source>
        <dbReference type="SAM" id="MobiDB-lite"/>
    </source>
</evidence>
<evidence type="ECO:0000313" key="13">
    <source>
        <dbReference type="EMBL" id="GAV00832.1"/>
    </source>
</evidence>
<dbReference type="InterPro" id="IPR028150">
    <property type="entry name" value="Lustrin_cystein"/>
</dbReference>
<evidence type="ECO:0000256" key="3">
    <source>
        <dbReference type="ARBA" id="ARBA00023157"/>
    </source>
</evidence>
<feature type="domain" description="Antistasin-like" evidence="11">
    <location>
        <begin position="162"/>
        <end position="187"/>
    </location>
</feature>
<feature type="domain" description="BPTI/Kunitz inhibitor" evidence="9">
    <location>
        <begin position="1695"/>
        <end position="1745"/>
    </location>
</feature>
<evidence type="ECO:0000259" key="9">
    <source>
        <dbReference type="PROSITE" id="PS50279"/>
    </source>
</evidence>
<dbReference type="SMART" id="SM00289">
    <property type="entry name" value="WR1"/>
    <property type="match status" value="8"/>
</dbReference>
<dbReference type="FunFam" id="4.10.410.10:FF:000020">
    <property type="entry name" value="Collagen, type VI, alpha 3"/>
    <property type="match status" value="1"/>
</dbReference>
<proteinExistence type="inferred from homology"/>
<dbReference type="InterPro" id="IPR051388">
    <property type="entry name" value="Serpin_venom_toxin"/>
</dbReference>
<feature type="domain" description="Thyroglobulin type-1" evidence="10">
    <location>
        <begin position="87"/>
        <end position="156"/>
    </location>
</feature>
<keyword evidence="3 5" id="KW-1015">Disulfide bond</keyword>
<evidence type="ECO:0000256" key="8">
    <source>
        <dbReference type="SAM" id="SignalP"/>
    </source>
</evidence>
<feature type="chain" id="PRO_5008898419" description="Papilin" evidence="8">
    <location>
        <begin position="33"/>
        <end position="2095"/>
    </location>
</feature>
<dbReference type="SUPFAM" id="SSF57256">
    <property type="entry name" value="Elafin-like"/>
    <property type="match status" value="3"/>
</dbReference>
<dbReference type="Pfam" id="PF00014">
    <property type="entry name" value="Kunitz_BPTI"/>
    <property type="match status" value="5"/>
</dbReference>
<feature type="domain" description="Thyroglobulin type-1" evidence="10">
    <location>
        <begin position="332"/>
        <end position="393"/>
    </location>
</feature>
<feature type="transmembrane region" description="Helical" evidence="7">
    <location>
        <begin position="2004"/>
        <end position="2026"/>
    </location>
</feature>
<dbReference type="InterPro" id="IPR036857">
    <property type="entry name" value="Thyroglobulin_1_sf"/>
</dbReference>
<feature type="domain" description="WAP" evidence="12">
    <location>
        <begin position="283"/>
        <end position="330"/>
    </location>
</feature>
<dbReference type="InterPro" id="IPR006150">
    <property type="entry name" value="Cys_repeat_1"/>
</dbReference>
<dbReference type="SMART" id="SM00217">
    <property type="entry name" value="WAP"/>
    <property type="match status" value="5"/>
</dbReference>
<dbReference type="EMBL" id="BDGG01000006">
    <property type="protein sequence ID" value="GAV00832.1"/>
    <property type="molecule type" value="Genomic_DNA"/>
</dbReference>
<dbReference type="InterPro" id="IPR002223">
    <property type="entry name" value="Kunitz_BPTI"/>
</dbReference>
<keyword evidence="7" id="KW-1133">Transmembrane helix</keyword>
<feature type="domain" description="Antistasin-like" evidence="11">
    <location>
        <begin position="399"/>
        <end position="424"/>
    </location>
</feature>
<keyword evidence="2" id="KW-0722">Serine protease inhibitor</keyword>
<sequence>MWRTGIATIRRDSTMWNSLSIFILLFVHFINADQTSETKEGLCAPPTKLFITGTMQKCSSDLECPSDLKCCQTKSQAKVCAPPQPALTACQYQKAVAVEIARSIDASPNFAPECEDLNGTFAPIQCSAAKQRCWCVDQAGFEVPGTRAPLGVPINCSAPRICPNPECRMLCPQAFKIMKDGCPVCECYDACEDIKCPRSAKCVTEEVTCVKDPCPPISRCAARAIDEVDCPTGLPALVDINRKDYFLCSLLPNIKASKCPGGFDCNVRPGKEFGVCCPKAVENVVKPGQCPSVNATTVAKCSAECQVDQDCYGEAKCCSDGCTARCLSPVAVTACQSQRMAAAAIPGIFLPTCDATGLFAAVQCYGTKCWCVDPLTGTEQNGTRTTNGALPNCAAPKQCATLQCELQCEQGLKTDIDGCPICACYDACEDLACPNGCNLLDFDCGTPTCPPIATCKESRSLDHPCIHGPPVRANGTGDYLLCGQTMLSNVCPDRTKCEPMDAEGHGVCCPLPRSPETRQKELQVTKASIGDQKETSTAVAAKLTACQATAAYWSQFTATQNVFIPQCDAQGNYLEKQCLNGVCWCVDKSGEEVSGSRTSATRPLDCKNPVQCAPTCRMFCPFGFLRDENGCSQCDCAPSPCDKMACPAGSDCQLETLDCLKGPCPIVPTCVASARSDVTVASPCAFGLPLTEGESNVTVVCSEHTESALCPLTHVCTRDEKLKKGVCCQRQSIDVCHLPKDTGPCRAAFPRWHFNKATGQCEQFTWGGCEGNLNNFVSKKICDEMCTGPTPVKLGHCPVPALDEHSTCAQECLSDEDCPGFSSKCCSNGCGSVCLPSAFQSACDMQNTAMARLIPFRKASMVQALYVPQCQPDGSFIARQCNDLLMNKASAQECWCVKETGQEIDGSRRLASNAVDCSTVRDDLCADALMCRMDCGPAGFKHDPADGCPICDCEDPCELFECPAGRECKLLEVSSINNVTSRVPVCAPKPSPALTCPFGEPIRSTDTNQIHVCFDNSSCPSTHSCQTPAGGQAGICCSKMASVCQLSPEVGPCRGTIPRFHFDPTTQTCKTFLYGGCQGNGNNFPTIEDCAKVCLASSTSITEPVVPPVPQPVPLPADTRIAPSARPTVNLCLVGKALSPFVGAPSNNSTEACSTNLSCPLTHKCVSGQGETTCCPKTSDDCFLPVISGQCKATIPRFHFDPKNKSCQKFVYSGCDANANNFATEDQCRTLCPVMTECEALRQGALRLQVNSTSPVFVPECDEFDGSWIPVQCQPALGMCWCVDEKGRADMSSAVRGYPTCGESVIASNVSAEVCQPEDGPMNFCDPLMCRRQVCLGHPRAQCRVNPCGGCAVGFYSSENEKVDCDEGLTECQKEFQSTISSTAWSKIQIAPPLFAPGTKSGPNGNGIAKISVFANGTSKVGMCPPYFSLPHEGCAVDCHDDSQCAEDKKCCFAGCGYACVSPIPIATAKPGQCPSNTAPQVEGEKCEMACNDDTECQGNKKCCSRGKCSLACVDPIVEAVLMPLYMPTCAISGDYEWTQCTGELCWCVNSTGGIRQDTITRGQIQCNATGIVVGKVRPVCADGKKPEVCRDTCRTATCAARPDAFCNADPCNGCSVRFVDRQGKTVDCHDACSQRTEEGQCTTTPTESSPVTRYSFNTYMQECRPFNYSGCGGNDNNFQTEAECYSRCLPTDICMQELSTGPCRALIDRWGFNKKTGQCEQFDYGGCQGNANNFETKAACEKRCPEMAVCPKLSPTATVSTCNRSGLCEKAKCAHPLATCRVDPCSCTAQFVDKWRRVLPCDTLPTKCQVESLERSVMADIYHPQCTVNGTYIPMQCFADHFSEKCWCVDENGNALEPEVKFARNERQCMPVAIEAVRVFMRFNAPQEMPEKEMQQVLQAVLDQIDTKENAVETLSILPAKHNVVINAVFKGERAADVAYFFEKKLNQTRFKGDMSLLEFRSDFVHADQHLNVAVDDAPIIPARTNFNETVNNVVVPSNGQNLLPLLALLALFIVLIVLAGVFIYRRRKTGSYTNRQSSGTSTPDLVEKQPPSSPQGVGKAPPNDYSSVSSVSTVAKPAIVEHIYETPKENLIY</sequence>
<feature type="disulfide bond" evidence="5">
    <location>
        <begin position="126"/>
        <end position="133"/>
    </location>
</feature>
<feature type="domain" description="BPTI/Kunitz inhibitor" evidence="9">
    <location>
        <begin position="1633"/>
        <end position="1689"/>
    </location>
</feature>
<feature type="compositionally biased region" description="Polar residues" evidence="6">
    <location>
        <begin position="2034"/>
        <end position="2045"/>
    </location>
</feature>
<dbReference type="Pfam" id="PF14625">
    <property type="entry name" value="Lustrin_cystein"/>
    <property type="match status" value="4"/>
</dbReference>
<dbReference type="GO" id="GO:0005615">
    <property type="term" value="C:extracellular space"/>
    <property type="evidence" value="ECO:0007669"/>
    <property type="project" value="TreeGrafter"/>
</dbReference>
<keyword evidence="8" id="KW-0732">Signal</keyword>
<dbReference type="CDD" id="cd00109">
    <property type="entry name" value="Kunitz-type"/>
    <property type="match status" value="4"/>
</dbReference>
<dbReference type="InterPro" id="IPR036645">
    <property type="entry name" value="Elafin-like_sf"/>
</dbReference>
<dbReference type="PANTHER" id="PTHR46751:SF1">
    <property type="entry name" value="WAP FOUR-DISULFIDE CORE DOMAIN PROTEIN 6A"/>
    <property type="match status" value="1"/>
</dbReference>
<accession>A0A1D1VGT1</accession>
<evidence type="ECO:0000256" key="1">
    <source>
        <dbReference type="ARBA" id="ARBA00022690"/>
    </source>
</evidence>
<feature type="domain" description="Thyroglobulin type-1" evidence="10">
    <location>
        <begin position="543"/>
        <end position="606"/>
    </location>
</feature>
<dbReference type="SMART" id="SM00211">
    <property type="entry name" value="TY"/>
    <property type="match status" value="7"/>
</dbReference>
<feature type="domain" description="Thyroglobulin type-1" evidence="10">
    <location>
        <begin position="840"/>
        <end position="917"/>
    </location>
</feature>